<accession>A0A9Q0YYF6</accession>
<comment type="caution">
    <text evidence="1">The sequence shown here is derived from an EMBL/GenBank/DDBJ whole genome shotgun (WGS) entry which is preliminary data.</text>
</comment>
<keyword evidence="2" id="KW-1185">Reference proteome</keyword>
<protein>
    <submittedName>
        <fullName evidence="1">ATR INTERACTING PROTEIN</fullName>
    </submittedName>
</protein>
<dbReference type="PANTHER" id="PTHR35761:SF1">
    <property type="entry name" value="PROTEIN SENSITIVE TO UV 2"/>
    <property type="match status" value="1"/>
</dbReference>
<evidence type="ECO:0000313" key="1">
    <source>
        <dbReference type="EMBL" id="KAJ6714746.1"/>
    </source>
</evidence>
<dbReference type="Proteomes" id="UP001151529">
    <property type="component" value="Chromosome 1"/>
</dbReference>
<name>A0A9Q0YYF6_SALVM</name>
<reference evidence="1" key="2">
    <citation type="journal article" date="2023" name="Int. J. Mol. Sci.">
        <title>De Novo Assembly and Annotation of 11 Diverse Shrub Willow (Salix) Genomes Reveals Novel Gene Organization in Sex-Linked Regions.</title>
        <authorList>
            <person name="Hyden B."/>
            <person name="Feng K."/>
            <person name="Yates T.B."/>
            <person name="Jawdy S."/>
            <person name="Cereghino C."/>
            <person name="Smart L.B."/>
            <person name="Muchero W."/>
        </authorList>
    </citation>
    <scope>NUCLEOTIDE SEQUENCE [LARGE SCALE GENOMIC DNA]</scope>
    <source>
        <tissue evidence="1">Shoot tip</tissue>
    </source>
</reference>
<proteinExistence type="predicted"/>
<dbReference type="GO" id="GO:0006974">
    <property type="term" value="P:DNA damage response"/>
    <property type="evidence" value="ECO:0007669"/>
    <property type="project" value="InterPro"/>
</dbReference>
<dbReference type="EMBL" id="JAPFFL010000007">
    <property type="protein sequence ID" value="KAJ6714746.1"/>
    <property type="molecule type" value="Genomic_DNA"/>
</dbReference>
<dbReference type="InterPro" id="IPR044952">
    <property type="entry name" value="SUV2"/>
</dbReference>
<evidence type="ECO:0000313" key="2">
    <source>
        <dbReference type="Proteomes" id="UP001151529"/>
    </source>
</evidence>
<dbReference type="OrthoDB" id="645074at2759"/>
<gene>
    <name evidence="1" type="ORF">OIU85_026270</name>
</gene>
<reference evidence="1" key="1">
    <citation type="submission" date="2022-11" db="EMBL/GenBank/DDBJ databases">
        <authorList>
            <person name="Hyden B.L."/>
            <person name="Feng K."/>
            <person name="Yates T."/>
            <person name="Jawdy S."/>
            <person name="Smart L.B."/>
            <person name="Muchero W."/>
        </authorList>
    </citation>
    <scope>NUCLEOTIDE SEQUENCE</scope>
    <source>
        <tissue evidence="1">Shoot tip</tissue>
    </source>
</reference>
<sequence length="102" mass="11287">MNVKASAEPARSIKARTSLIREALILLNRLVSSSSYSAIVLRILTARRDMASLTIDVASRLSQEDQSLRPSDVNGHVKESEIVELGQVFKKRVFAYLGDKIS</sequence>
<organism evidence="1 2">
    <name type="scientific">Salix viminalis</name>
    <name type="common">Common osier</name>
    <name type="synonym">Basket willow</name>
    <dbReference type="NCBI Taxonomy" id="40686"/>
    <lineage>
        <taxon>Eukaryota</taxon>
        <taxon>Viridiplantae</taxon>
        <taxon>Streptophyta</taxon>
        <taxon>Embryophyta</taxon>
        <taxon>Tracheophyta</taxon>
        <taxon>Spermatophyta</taxon>
        <taxon>Magnoliopsida</taxon>
        <taxon>eudicotyledons</taxon>
        <taxon>Gunneridae</taxon>
        <taxon>Pentapetalae</taxon>
        <taxon>rosids</taxon>
        <taxon>fabids</taxon>
        <taxon>Malpighiales</taxon>
        <taxon>Salicaceae</taxon>
        <taxon>Saliceae</taxon>
        <taxon>Salix</taxon>
    </lineage>
</organism>
<dbReference type="PANTHER" id="PTHR35761">
    <property type="entry name" value="ATR INTERACTING PROTEIN"/>
    <property type="match status" value="1"/>
</dbReference>
<dbReference type="AlphaFoldDB" id="A0A9Q0YYF6"/>